<sequence length="90" mass="9810">MFTKDSRYAKTPTVTVKDAAGRDVTAVKLRSLPDTAGQPLTVTAADQLDVIADRCFRDGARFWHIADANTELEANDLLVPVGRVIAVPER</sequence>
<evidence type="ECO:0000313" key="2">
    <source>
        <dbReference type="Proteomes" id="UP000295142"/>
    </source>
</evidence>
<dbReference type="AlphaFoldDB" id="A0A4R2K9N0"/>
<comment type="caution">
    <text evidence="1">The sequence shown here is derived from an EMBL/GenBank/DDBJ whole genome shotgun (WGS) entry which is preliminary data.</text>
</comment>
<reference evidence="1 2" key="1">
    <citation type="submission" date="2019-03" db="EMBL/GenBank/DDBJ databases">
        <title>Genomic Encyclopedia of Type Strains, Phase IV (KMG-IV): sequencing the most valuable type-strain genomes for metagenomic binning, comparative biology and taxonomic classification.</title>
        <authorList>
            <person name="Goeker M."/>
        </authorList>
    </citation>
    <scope>NUCLEOTIDE SEQUENCE [LARGE SCALE GENOMIC DNA]</scope>
    <source>
        <strain evidence="1 2">DSM 4868</strain>
    </source>
</reference>
<dbReference type="Proteomes" id="UP000295142">
    <property type="component" value="Unassembled WGS sequence"/>
</dbReference>
<evidence type="ECO:0008006" key="3">
    <source>
        <dbReference type="Google" id="ProtNLM"/>
    </source>
</evidence>
<name>A0A4R2K9N0_9RHOB</name>
<dbReference type="OrthoDB" id="9809850at2"/>
<keyword evidence="2" id="KW-1185">Reference proteome</keyword>
<organism evidence="1 2">
    <name type="scientific">Rhodovulum euryhalinum</name>
    <dbReference type="NCBI Taxonomy" id="35805"/>
    <lineage>
        <taxon>Bacteria</taxon>
        <taxon>Pseudomonadati</taxon>
        <taxon>Pseudomonadota</taxon>
        <taxon>Alphaproteobacteria</taxon>
        <taxon>Rhodobacterales</taxon>
        <taxon>Paracoccaceae</taxon>
        <taxon>Rhodovulum</taxon>
    </lineage>
</organism>
<gene>
    <name evidence="1" type="ORF">EV655_11155</name>
</gene>
<accession>A0A4R2K9N0</accession>
<evidence type="ECO:0000313" key="1">
    <source>
        <dbReference type="EMBL" id="TCO70113.1"/>
    </source>
</evidence>
<protein>
    <recommendedName>
        <fullName evidence="3">LysM domain-containing protein</fullName>
    </recommendedName>
</protein>
<dbReference type="RefSeq" id="WP_132545775.1">
    <property type="nucleotide sequence ID" value="NZ_SLWW01000011.1"/>
</dbReference>
<dbReference type="EMBL" id="SLWW01000011">
    <property type="protein sequence ID" value="TCO70113.1"/>
    <property type="molecule type" value="Genomic_DNA"/>
</dbReference>
<proteinExistence type="predicted"/>